<protein>
    <submittedName>
        <fullName evidence="2">Uncharacterized protein</fullName>
    </submittedName>
</protein>
<reference evidence="2" key="1">
    <citation type="submission" date="2021-10" db="EMBL/GenBank/DDBJ databases">
        <title>Melipona bicolor Genome sequencing and assembly.</title>
        <authorList>
            <person name="Araujo N.S."/>
            <person name="Arias M.C."/>
        </authorList>
    </citation>
    <scope>NUCLEOTIDE SEQUENCE</scope>
    <source>
        <strain evidence="2">USP_2M_L1-L4_2017</strain>
        <tissue evidence="2">Whole body</tissue>
    </source>
</reference>
<proteinExistence type="predicted"/>
<comment type="caution">
    <text evidence="2">The sequence shown here is derived from an EMBL/GenBank/DDBJ whole genome shotgun (WGS) entry which is preliminary data.</text>
</comment>
<sequence length="102" mass="11092">MEEGMDFQVGIQQHPREQIPLFFVRGKQTENCGTGVYSERAPDETRATFAALAPSTAASERCLPLIPLSRGLSMQNSPGDTVIGTEGYGRATAKESHRDCYG</sequence>
<organism evidence="2 3">
    <name type="scientific">Melipona bicolor</name>
    <dbReference type="NCBI Taxonomy" id="60889"/>
    <lineage>
        <taxon>Eukaryota</taxon>
        <taxon>Metazoa</taxon>
        <taxon>Ecdysozoa</taxon>
        <taxon>Arthropoda</taxon>
        <taxon>Hexapoda</taxon>
        <taxon>Insecta</taxon>
        <taxon>Pterygota</taxon>
        <taxon>Neoptera</taxon>
        <taxon>Endopterygota</taxon>
        <taxon>Hymenoptera</taxon>
        <taxon>Apocrita</taxon>
        <taxon>Aculeata</taxon>
        <taxon>Apoidea</taxon>
        <taxon>Anthophila</taxon>
        <taxon>Apidae</taxon>
        <taxon>Melipona</taxon>
    </lineage>
</organism>
<dbReference type="EMBL" id="JAHYIQ010000029">
    <property type="protein sequence ID" value="KAK1120884.1"/>
    <property type="molecule type" value="Genomic_DNA"/>
</dbReference>
<evidence type="ECO:0000313" key="2">
    <source>
        <dbReference type="EMBL" id="KAK1120884.1"/>
    </source>
</evidence>
<name>A0AA40KI19_9HYME</name>
<gene>
    <name evidence="2" type="ORF">K0M31_011083</name>
</gene>
<dbReference type="Proteomes" id="UP001177670">
    <property type="component" value="Unassembled WGS sequence"/>
</dbReference>
<feature type="compositionally biased region" description="Basic and acidic residues" evidence="1">
    <location>
        <begin position="92"/>
        <end position="102"/>
    </location>
</feature>
<evidence type="ECO:0000313" key="3">
    <source>
        <dbReference type="Proteomes" id="UP001177670"/>
    </source>
</evidence>
<evidence type="ECO:0000256" key="1">
    <source>
        <dbReference type="SAM" id="MobiDB-lite"/>
    </source>
</evidence>
<keyword evidence="3" id="KW-1185">Reference proteome</keyword>
<dbReference type="AlphaFoldDB" id="A0AA40KI19"/>
<feature type="region of interest" description="Disordered" evidence="1">
    <location>
        <begin position="74"/>
        <end position="102"/>
    </location>
</feature>
<accession>A0AA40KI19</accession>